<protein>
    <submittedName>
        <fullName evidence="9">L,D-transpeptidase</fullName>
    </submittedName>
</protein>
<evidence type="ECO:0000256" key="4">
    <source>
        <dbReference type="ARBA" id="ARBA00022960"/>
    </source>
</evidence>
<accession>A0AAW4L5H5</accession>
<dbReference type="GO" id="GO:0005576">
    <property type="term" value="C:extracellular region"/>
    <property type="evidence" value="ECO:0007669"/>
    <property type="project" value="TreeGrafter"/>
</dbReference>
<comment type="pathway">
    <text evidence="1 7">Cell wall biogenesis; peptidoglycan biosynthesis.</text>
</comment>
<dbReference type="GO" id="GO:0071972">
    <property type="term" value="F:peptidoglycan L,D-transpeptidase activity"/>
    <property type="evidence" value="ECO:0007669"/>
    <property type="project" value="TreeGrafter"/>
</dbReference>
<evidence type="ECO:0000256" key="3">
    <source>
        <dbReference type="ARBA" id="ARBA00022679"/>
    </source>
</evidence>
<dbReference type="GO" id="GO:0018104">
    <property type="term" value="P:peptidoglycan-protein cross-linking"/>
    <property type="evidence" value="ECO:0007669"/>
    <property type="project" value="TreeGrafter"/>
</dbReference>
<feature type="active site" description="Proton donor/acceptor" evidence="7">
    <location>
        <position position="208"/>
    </location>
</feature>
<feature type="active site" description="Nucleophile" evidence="7">
    <location>
        <position position="221"/>
    </location>
</feature>
<dbReference type="GO" id="GO:0016740">
    <property type="term" value="F:transferase activity"/>
    <property type="evidence" value="ECO:0007669"/>
    <property type="project" value="UniProtKB-KW"/>
</dbReference>
<name>A0AAW4L5H5_9BACT</name>
<dbReference type="InterPro" id="IPR038063">
    <property type="entry name" value="Transpep_catalytic_dom"/>
</dbReference>
<dbReference type="EMBL" id="JAHCVJ010000009">
    <property type="protein sequence ID" value="MBT0666228.1"/>
    <property type="molecule type" value="Genomic_DNA"/>
</dbReference>
<evidence type="ECO:0000256" key="6">
    <source>
        <dbReference type="ARBA" id="ARBA00023316"/>
    </source>
</evidence>
<comment type="similarity">
    <text evidence="2">Belongs to the YkuD family.</text>
</comment>
<evidence type="ECO:0000313" key="9">
    <source>
        <dbReference type="EMBL" id="MBT0666228.1"/>
    </source>
</evidence>
<evidence type="ECO:0000256" key="1">
    <source>
        <dbReference type="ARBA" id="ARBA00004752"/>
    </source>
</evidence>
<dbReference type="SUPFAM" id="SSF141523">
    <property type="entry name" value="L,D-transpeptidase catalytic domain-like"/>
    <property type="match status" value="1"/>
</dbReference>
<keyword evidence="5 7" id="KW-0573">Peptidoglycan synthesis</keyword>
<evidence type="ECO:0000256" key="2">
    <source>
        <dbReference type="ARBA" id="ARBA00005992"/>
    </source>
</evidence>
<dbReference type="InterPro" id="IPR050979">
    <property type="entry name" value="LD-transpeptidase"/>
</dbReference>
<organism evidence="9 10">
    <name type="scientific">Geoanaerobacter pelophilus</name>
    <dbReference type="NCBI Taxonomy" id="60036"/>
    <lineage>
        <taxon>Bacteria</taxon>
        <taxon>Pseudomonadati</taxon>
        <taxon>Thermodesulfobacteriota</taxon>
        <taxon>Desulfuromonadia</taxon>
        <taxon>Geobacterales</taxon>
        <taxon>Geobacteraceae</taxon>
        <taxon>Geoanaerobacter</taxon>
    </lineage>
</organism>
<keyword evidence="3" id="KW-0808">Transferase</keyword>
<keyword evidence="4 7" id="KW-0133">Cell shape</keyword>
<dbReference type="GO" id="GO:0071555">
    <property type="term" value="P:cell wall organization"/>
    <property type="evidence" value="ECO:0007669"/>
    <property type="project" value="UniProtKB-UniRule"/>
</dbReference>
<dbReference type="Proteomes" id="UP000811899">
    <property type="component" value="Unassembled WGS sequence"/>
</dbReference>
<evidence type="ECO:0000256" key="5">
    <source>
        <dbReference type="ARBA" id="ARBA00022984"/>
    </source>
</evidence>
<comment type="caution">
    <text evidence="9">The sequence shown here is derived from an EMBL/GenBank/DDBJ whole genome shotgun (WGS) entry which is preliminary data.</text>
</comment>
<dbReference type="AlphaFoldDB" id="A0AAW4L5H5"/>
<dbReference type="CDD" id="cd16913">
    <property type="entry name" value="YkuD_like"/>
    <property type="match status" value="1"/>
</dbReference>
<reference evidence="9 10" key="1">
    <citation type="submission" date="2021-05" db="EMBL/GenBank/DDBJ databases">
        <title>The draft genome of Geobacter pelophilus DSM 12255.</title>
        <authorList>
            <person name="Xu Z."/>
            <person name="Masuda Y."/>
            <person name="Itoh H."/>
            <person name="Senoo K."/>
        </authorList>
    </citation>
    <scope>NUCLEOTIDE SEQUENCE [LARGE SCALE GENOMIC DNA]</scope>
    <source>
        <strain evidence="9 10">DSM 12255</strain>
    </source>
</reference>
<keyword evidence="10" id="KW-1185">Reference proteome</keyword>
<sequence>MPKWVRVFLKFFVGSLSLFLAGWIILSGPSAVSEPAANPEDPAREDLTRIVYPSLEKIEWRPHFMRPNDSPELLFGKDWPLVARFNRIDRRHLYPGMTIKVPVRMDDIKDYTALPRFYEPAKRHEKYILVSITEQWIGAYEHGKLVFSMPAATGKKGTETPTGLFRIDARHKNHTSSLYQTDDKSAQYPMDNAMRFYIGPDNVSYWIHARDLPGKPASHGCVGLFDETMQNRMYDLPENPVLMDSVKLYNWAVGEDDYEDDTGELEELEDGPVVEIVGELPKVLNESPYRPVAATVGK</sequence>
<dbReference type="InterPro" id="IPR005490">
    <property type="entry name" value="LD_TPept_cat_dom"/>
</dbReference>
<dbReference type="PANTHER" id="PTHR30582">
    <property type="entry name" value="L,D-TRANSPEPTIDASE"/>
    <property type="match status" value="1"/>
</dbReference>
<dbReference type="GO" id="GO:0008360">
    <property type="term" value="P:regulation of cell shape"/>
    <property type="evidence" value="ECO:0007669"/>
    <property type="project" value="UniProtKB-UniRule"/>
</dbReference>
<dbReference type="PROSITE" id="PS52029">
    <property type="entry name" value="LD_TPASE"/>
    <property type="match status" value="1"/>
</dbReference>
<dbReference type="Pfam" id="PF03734">
    <property type="entry name" value="YkuD"/>
    <property type="match status" value="1"/>
</dbReference>
<feature type="domain" description="L,D-TPase catalytic" evidence="8">
    <location>
        <begin position="126"/>
        <end position="249"/>
    </location>
</feature>
<dbReference type="Gene3D" id="2.40.440.10">
    <property type="entry name" value="L,D-transpeptidase catalytic domain-like"/>
    <property type="match status" value="1"/>
</dbReference>
<evidence type="ECO:0000313" key="10">
    <source>
        <dbReference type="Proteomes" id="UP000811899"/>
    </source>
</evidence>
<keyword evidence="6 7" id="KW-0961">Cell wall biogenesis/degradation</keyword>
<proteinExistence type="inferred from homology"/>
<evidence type="ECO:0000256" key="7">
    <source>
        <dbReference type="PROSITE-ProRule" id="PRU01373"/>
    </source>
</evidence>
<dbReference type="PANTHER" id="PTHR30582:SF2">
    <property type="entry name" value="L,D-TRANSPEPTIDASE YCIB-RELATED"/>
    <property type="match status" value="1"/>
</dbReference>
<evidence type="ECO:0000259" key="8">
    <source>
        <dbReference type="PROSITE" id="PS52029"/>
    </source>
</evidence>
<gene>
    <name evidence="9" type="ORF">KI809_18105</name>
</gene>